<dbReference type="GO" id="GO:0004383">
    <property type="term" value="F:guanylate cyclase activity"/>
    <property type="evidence" value="ECO:0007669"/>
    <property type="project" value="UniProtKB-EC"/>
</dbReference>
<dbReference type="OrthoDB" id="6127067at2759"/>
<dbReference type="GO" id="GO:0019934">
    <property type="term" value="P:cGMP-mediated signaling"/>
    <property type="evidence" value="ECO:0007669"/>
    <property type="project" value="TreeGrafter"/>
</dbReference>
<feature type="domain" description="Haem NO binding associated" evidence="4">
    <location>
        <begin position="1"/>
        <end position="68"/>
    </location>
</feature>
<dbReference type="EMBL" id="JABSTR010000006">
    <property type="protein sequence ID" value="KAH9373868.1"/>
    <property type="molecule type" value="Genomic_DNA"/>
</dbReference>
<evidence type="ECO:0000256" key="1">
    <source>
        <dbReference type="ARBA" id="ARBA00012202"/>
    </source>
</evidence>
<keyword evidence="3" id="KW-0141">cGMP biosynthesis</keyword>
<keyword evidence="6" id="KW-1185">Reference proteome</keyword>
<evidence type="ECO:0000256" key="2">
    <source>
        <dbReference type="ARBA" id="ARBA00022741"/>
    </source>
</evidence>
<name>A0A9J6GHT0_HAELO</name>
<dbReference type="GO" id="GO:0008074">
    <property type="term" value="C:guanylate cyclase complex, soluble"/>
    <property type="evidence" value="ECO:0007669"/>
    <property type="project" value="TreeGrafter"/>
</dbReference>
<dbReference type="Proteomes" id="UP000821853">
    <property type="component" value="Chromosome 4"/>
</dbReference>
<dbReference type="InterPro" id="IPR042463">
    <property type="entry name" value="HNOB_dom_associated_sf"/>
</dbReference>
<keyword evidence="2" id="KW-0547">Nucleotide-binding</keyword>
<evidence type="ECO:0000313" key="5">
    <source>
        <dbReference type="EMBL" id="KAH9373868.1"/>
    </source>
</evidence>
<accession>A0A9J6GHT0</accession>
<organism evidence="5 6">
    <name type="scientific">Haemaphysalis longicornis</name>
    <name type="common">Bush tick</name>
    <dbReference type="NCBI Taxonomy" id="44386"/>
    <lineage>
        <taxon>Eukaryota</taxon>
        <taxon>Metazoa</taxon>
        <taxon>Ecdysozoa</taxon>
        <taxon>Arthropoda</taxon>
        <taxon>Chelicerata</taxon>
        <taxon>Arachnida</taxon>
        <taxon>Acari</taxon>
        <taxon>Parasitiformes</taxon>
        <taxon>Ixodida</taxon>
        <taxon>Ixodoidea</taxon>
        <taxon>Ixodidae</taxon>
        <taxon>Haemaphysalinae</taxon>
        <taxon>Haemaphysalis</taxon>
    </lineage>
</organism>
<dbReference type="VEuPathDB" id="VectorBase:HLOH_040569"/>
<dbReference type="Pfam" id="PF07701">
    <property type="entry name" value="HNOBA"/>
    <property type="match status" value="1"/>
</dbReference>
<dbReference type="AlphaFoldDB" id="A0A9J6GHT0"/>
<evidence type="ECO:0000259" key="4">
    <source>
        <dbReference type="Pfam" id="PF07701"/>
    </source>
</evidence>
<evidence type="ECO:0000256" key="3">
    <source>
        <dbReference type="ARBA" id="ARBA00023293"/>
    </source>
</evidence>
<reference evidence="5 6" key="1">
    <citation type="journal article" date="2020" name="Cell">
        <title>Large-Scale Comparative Analyses of Tick Genomes Elucidate Their Genetic Diversity and Vector Capacities.</title>
        <authorList>
            <consortium name="Tick Genome and Microbiome Consortium (TIGMIC)"/>
            <person name="Jia N."/>
            <person name="Wang J."/>
            <person name="Shi W."/>
            <person name="Du L."/>
            <person name="Sun Y."/>
            <person name="Zhan W."/>
            <person name="Jiang J.F."/>
            <person name="Wang Q."/>
            <person name="Zhang B."/>
            <person name="Ji P."/>
            <person name="Bell-Sakyi L."/>
            <person name="Cui X.M."/>
            <person name="Yuan T.T."/>
            <person name="Jiang B.G."/>
            <person name="Yang W.F."/>
            <person name="Lam T.T."/>
            <person name="Chang Q.C."/>
            <person name="Ding S.J."/>
            <person name="Wang X.J."/>
            <person name="Zhu J.G."/>
            <person name="Ruan X.D."/>
            <person name="Zhao L."/>
            <person name="Wei J.T."/>
            <person name="Ye R.Z."/>
            <person name="Que T.C."/>
            <person name="Du C.H."/>
            <person name="Zhou Y.H."/>
            <person name="Cheng J.X."/>
            <person name="Dai P.F."/>
            <person name="Guo W.B."/>
            <person name="Han X.H."/>
            <person name="Huang E.J."/>
            <person name="Li L.F."/>
            <person name="Wei W."/>
            <person name="Gao Y.C."/>
            <person name="Liu J.Z."/>
            <person name="Shao H.Z."/>
            <person name="Wang X."/>
            <person name="Wang C.C."/>
            <person name="Yang T.C."/>
            <person name="Huo Q.B."/>
            <person name="Li W."/>
            <person name="Chen H.Y."/>
            <person name="Chen S.E."/>
            <person name="Zhou L.G."/>
            <person name="Ni X.B."/>
            <person name="Tian J.H."/>
            <person name="Sheng Y."/>
            <person name="Liu T."/>
            <person name="Pan Y.S."/>
            <person name="Xia L.Y."/>
            <person name="Li J."/>
            <person name="Zhao F."/>
            <person name="Cao W.C."/>
        </authorList>
    </citation>
    <scope>NUCLEOTIDE SEQUENCE [LARGE SCALE GENOMIC DNA]</scope>
    <source>
        <strain evidence="5">HaeL-2018</strain>
    </source>
</reference>
<dbReference type="PANTHER" id="PTHR45655:SF13">
    <property type="entry name" value="SOLUBLE GUANYLATE CYCLASE GCY-32-RELATED"/>
    <property type="match status" value="1"/>
</dbReference>
<dbReference type="GO" id="GO:0000166">
    <property type="term" value="F:nucleotide binding"/>
    <property type="evidence" value="ECO:0007669"/>
    <property type="project" value="UniProtKB-KW"/>
</dbReference>
<dbReference type="EC" id="4.6.1.2" evidence="1"/>
<dbReference type="GO" id="GO:0070482">
    <property type="term" value="P:response to oxygen levels"/>
    <property type="evidence" value="ECO:0007669"/>
    <property type="project" value="TreeGrafter"/>
</dbReference>
<evidence type="ECO:0000313" key="6">
    <source>
        <dbReference type="Proteomes" id="UP000821853"/>
    </source>
</evidence>
<gene>
    <name evidence="5" type="ORF">HPB48_004472</name>
</gene>
<dbReference type="InterPro" id="IPR011645">
    <property type="entry name" value="HNOB_dom_associated"/>
</dbReference>
<comment type="caution">
    <text evidence="5">The sequence shown here is derived from an EMBL/GenBank/DDBJ whole genome shotgun (WGS) entry which is preliminary data.</text>
</comment>
<sequence length="91" mass="10458">MVSLPEAECLLFLCSPRVKSLEDMHRIGLFFSDLALHDPVRGLILISHQRRRERELVKKLDEASNHLKVHTFGILPFCCVSLEIPAKNCYL</sequence>
<protein>
    <recommendedName>
        <fullName evidence="1">guanylate cyclase</fullName>
        <ecNumber evidence="1">4.6.1.2</ecNumber>
    </recommendedName>
</protein>
<proteinExistence type="predicted"/>
<dbReference type="PANTHER" id="PTHR45655">
    <property type="entry name" value="GUANYLATE CYCLASE SOLUBLE SUBUNIT BETA-2"/>
    <property type="match status" value="1"/>
</dbReference>
<dbReference type="Gene3D" id="3.30.450.260">
    <property type="entry name" value="Haem NO binding associated domain"/>
    <property type="match status" value="1"/>
</dbReference>